<comment type="caution">
    <text evidence="6">The sequence shown here is derived from an EMBL/GenBank/DDBJ whole genome shotgun (WGS) entry which is preliminary data.</text>
</comment>
<reference evidence="7" key="1">
    <citation type="journal article" date="2019" name="Int. J. Syst. Evol. Microbiol.">
        <title>The Global Catalogue of Microorganisms (GCM) 10K type strain sequencing project: providing services to taxonomists for standard genome sequencing and annotation.</title>
        <authorList>
            <consortium name="The Broad Institute Genomics Platform"/>
            <consortium name="The Broad Institute Genome Sequencing Center for Infectious Disease"/>
            <person name="Wu L."/>
            <person name="Ma J."/>
        </authorList>
    </citation>
    <scope>NUCLEOTIDE SEQUENCE [LARGE SCALE GENOMIC DNA]</scope>
    <source>
        <strain evidence="7">JCM 31696</strain>
    </source>
</reference>
<feature type="domain" description="Nudix hydrolase" evidence="5">
    <location>
        <begin position="28"/>
        <end position="168"/>
    </location>
</feature>
<evidence type="ECO:0000256" key="4">
    <source>
        <dbReference type="SAM" id="MobiDB-lite"/>
    </source>
</evidence>
<gene>
    <name evidence="6" type="ORF">ACFQ07_17950</name>
</gene>
<dbReference type="PROSITE" id="PS00893">
    <property type="entry name" value="NUDIX_BOX"/>
    <property type="match status" value="1"/>
</dbReference>
<keyword evidence="7" id="KW-1185">Reference proteome</keyword>
<dbReference type="Pfam" id="PF00293">
    <property type="entry name" value="NUDIX"/>
    <property type="match status" value="1"/>
</dbReference>
<dbReference type="Gene3D" id="3.90.79.10">
    <property type="entry name" value="Nucleoside Triphosphate Pyrophosphohydrolase"/>
    <property type="match status" value="1"/>
</dbReference>
<organism evidence="6 7">
    <name type="scientific">Actinomadura adrarensis</name>
    <dbReference type="NCBI Taxonomy" id="1819600"/>
    <lineage>
        <taxon>Bacteria</taxon>
        <taxon>Bacillati</taxon>
        <taxon>Actinomycetota</taxon>
        <taxon>Actinomycetes</taxon>
        <taxon>Streptosporangiales</taxon>
        <taxon>Thermomonosporaceae</taxon>
        <taxon>Actinomadura</taxon>
    </lineage>
</organism>
<feature type="non-terminal residue" evidence="6">
    <location>
        <position position="1"/>
    </location>
</feature>
<dbReference type="InterPro" id="IPR020084">
    <property type="entry name" value="NUDIX_hydrolase_CS"/>
</dbReference>
<evidence type="ECO:0000256" key="3">
    <source>
        <dbReference type="RuleBase" id="RU003476"/>
    </source>
</evidence>
<feature type="region of interest" description="Disordered" evidence="4">
    <location>
        <begin position="1"/>
        <end position="25"/>
    </location>
</feature>
<sequence>RPHSPVGPRSDGRRGPAAPSGGRQLNAPRIRVAAYVIRQRGGVPELLVFDHEGMPEAGTQIPAGGVDPGEELEQAVLREAAEETGLLNASVVRRLCVEDKPHPHTGEPRRTTYFHLRVPATTPDTWRHTVHGGGGDGGLIFMCRFLPLPLKEPLVDGQDRWLSHIGVPGT</sequence>
<dbReference type="SUPFAM" id="SSF55811">
    <property type="entry name" value="Nudix"/>
    <property type="match status" value="1"/>
</dbReference>
<evidence type="ECO:0000256" key="1">
    <source>
        <dbReference type="ARBA" id="ARBA00005582"/>
    </source>
</evidence>
<dbReference type="Proteomes" id="UP001597083">
    <property type="component" value="Unassembled WGS sequence"/>
</dbReference>
<dbReference type="InterPro" id="IPR015797">
    <property type="entry name" value="NUDIX_hydrolase-like_dom_sf"/>
</dbReference>
<dbReference type="EMBL" id="JBHTIR010002709">
    <property type="protein sequence ID" value="MFD0854125.1"/>
    <property type="molecule type" value="Genomic_DNA"/>
</dbReference>
<proteinExistence type="inferred from homology"/>
<comment type="similarity">
    <text evidence="1 3">Belongs to the Nudix hydrolase family.</text>
</comment>
<protein>
    <submittedName>
        <fullName evidence="6">NUDIX domain-containing protein</fullName>
    </submittedName>
</protein>
<evidence type="ECO:0000256" key="2">
    <source>
        <dbReference type="ARBA" id="ARBA00022801"/>
    </source>
</evidence>
<evidence type="ECO:0000313" key="6">
    <source>
        <dbReference type="EMBL" id="MFD0854125.1"/>
    </source>
</evidence>
<dbReference type="CDD" id="cd04663">
    <property type="entry name" value="NUDIX_Hydrolase"/>
    <property type="match status" value="1"/>
</dbReference>
<dbReference type="PRINTS" id="PR00502">
    <property type="entry name" value="NUDIXFAMILY"/>
</dbReference>
<dbReference type="InterPro" id="IPR000086">
    <property type="entry name" value="NUDIX_hydrolase_dom"/>
</dbReference>
<name>A0ABW3CIJ7_9ACTN</name>
<dbReference type="PROSITE" id="PS51462">
    <property type="entry name" value="NUDIX"/>
    <property type="match status" value="1"/>
</dbReference>
<evidence type="ECO:0000259" key="5">
    <source>
        <dbReference type="PROSITE" id="PS51462"/>
    </source>
</evidence>
<accession>A0ABW3CIJ7</accession>
<dbReference type="InterPro" id="IPR020476">
    <property type="entry name" value="Nudix_hydrolase"/>
</dbReference>
<keyword evidence="2 3" id="KW-0378">Hydrolase</keyword>
<evidence type="ECO:0000313" key="7">
    <source>
        <dbReference type="Proteomes" id="UP001597083"/>
    </source>
</evidence>